<evidence type="ECO:0000313" key="3">
    <source>
        <dbReference type="Proteomes" id="UP001498398"/>
    </source>
</evidence>
<feature type="compositionally biased region" description="Low complexity" evidence="1">
    <location>
        <begin position="845"/>
        <end position="859"/>
    </location>
</feature>
<feature type="compositionally biased region" description="Low complexity" evidence="1">
    <location>
        <begin position="814"/>
        <end position="824"/>
    </location>
</feature>
<feature type="compositionally biased region" description="Polar residues" evidence="1">
    <location>
        <begin position="24"/>
        <end position="34"/>
    </location>
</feature>
<feature type="region of interest" description="Disordered" evidence="1">
    <location>
        <begin position="938"/>
        <end position="1004"/>
    </location>
</feature>
<feature type="compositionally biased region" description="Polar residues" evidence="1">
    <location>
        <begin position="303"/>
        <end position="321"/>
    </location>
</feature>
<feature type="region of interest" description="Disordered" evidence="1">
    <location>
        <begin position="676"/>
        <end position="798"/>
    </location>
</feature>
<feature type="compositionally biased region" description="Polar residues" evidence="1">
    <location>
        <begin position="895"/>
        <end position="922"/>
    </location>
</feature>
<feature type="compositionally biased region" description="Polar residues" evidence="1">
    <location>
        <begin position="104"/>
        <end position="114"/>
    </location>
</feature>
<feature type="compositionally biased region" description="Low complexity" evidence="1">
    <location>
        <begin position="336"/>
        <end position="347"/>
    </location>
</feature>
<feature type="region of interest" description="Disordered" evidence="1">
    <location>
        <begin position="303"/>
        <end position="419"/>
    </location>
</feature>
<sequence length="1031" mass="110583">MQTHSGPARNPSLSPLPPSLSLSGTSRGNPSIPNTSVSASSFASGSVPTSNSVSTSSVLLGVPSTSTSSRTSMAPRPNSNGTSGLGLTLSIPNSTTPEVHHRYSQTQTQPQTLVDQRRRRERRYTEQEARLVVLDNEKDVVQNQSHDLGLKLEALRKALDMLDKSRFESLERLEGIKVRKRSGALVSSSVQGDGIADVDPEDYEAALKQRWMEERRLEWIEEMRNRVTKEVGILEGLSGSSPSSPFGTARKGGKRPGVASSGSKSKTGSGISPIQPRGQVVATATISPREERINRNLALFLSKSPSTFSPHTSALLTSPRSLRTRPRGSTVDFETKTPASPTKTSSTYRSSVVPIGRHSREHSLQHIQQETRRIRSSSSHDLLSSIDTGSSSDASDETSSTQSRNHNQNRTLHTVSPLKLRAKKEEEMLGVVVEGLKSWRLQSQSQSQSQSGSVSKRISTTSTTTAFTSASTNSGSDSNSPSSATASLDLETPTTSVFKFPGRVLDVIQDVDGEGTEVDKEKEKYLSGLDLEERVQGNPEQGMFSPPSPASTISSTFGGGKVVLGTATIYRRLAASTVSLSDLDLPPKEKLDSDMEELGFLPEYAKELIGLLDGSFSSDLFSGLGVAEKDKGEDDDEERERGRSRGRSKARTSKLLSRIGSVSDVRKSKVVPVITSAPLPSLPPILSTPCSLSFPQDKSESRSPSPRQEGMLRPASTSTSTPKPKSAPASRPRSTSRATSKSRSRSRSPSPAPRPVSPLQLLKPKPGLEFDFDFASDGEAGGDGIGEFGSLSQGSSANLKGRPYSTIAAFSTMPTTTAAATTRTRSSQLLTVPMVDDKDRLAVPSASTSRSASRSRSGSLVSITEEKQTPVQSSSDNNLLTPPSLSVPSSPNRNHNSTQKRSLSRLSRISQMSWTMSGTPSKRSLRGLSHVFGFSDTSASVSGSSADEEGYSSSVSVPGLQSVGTRQTEGGAGVDADAERESSDPSQSTRKSRSRSPAVLRKTASMMAIPQKLKRKLSRRIFPGMERRERE</sequence>
<feature type="compositionally biased region" description="Polar residues" evidence="1">
    <location>
        <begin position="404"/>
        <end position="414"/>
    </location>
</feature>
<feature type="region of interest" description="Disordered" evidence="1">
    <location>
        <begin position="1"/>
        <end position="121"/>
    </location>
</feature>
<feature type="compositionally biased region" description="Low complexity" evidence="1">
    <location>
        <begin position="235"/>
        <end position="245"/>
    </location>
</feature>
<feature type="region of interest" description="Disordered" evidence="1">
    <location>
        <begin position="440"/>
        <end position="459"/>
    </location>
</feature>
<dbReference type="EMBL" id="JBANRG010000012">
    <property type="protein sequence ID" value="KAK7461870.1"/>
    <property type="molecule type" value="Genomic_DNA"/>
</dbReference>
<feature type="compositionally biased region" description="Basic and acidic residues" evidence="1">
    <location>
        <begin position="361"/>
        <end position="373"/>
    </location>
</feature>
<feature type="region of interest" description="Disordered" evidence="1">
    <location>
        <begin position="466"/>
        <end position="488"/>
    </location>
</feature>
<name>A0ABR1JMG9_9AGAR</name>
<protein>
    <submittedName>
        <fullName evidence="2">Uncharacterized protein</fullName>
    </submittedName>
</protein>
<feature type="compositionally biased region" description="Low complexity" evidence="1">
    <location>
        <begin position="260"/>
        <end position="272"/>
    </location>
</feature>
<feature type="compositionally biased region" description="Basic residues" evidence="1">
    <location>
        <begin position="642"/>
        <end position="652"/>
    </location>
</feature>
<keyword evidence="3" id="KW-1185">Reference proteome</keyword>
<feature type="compositionally biased region" description="Low complexity" evidence="1">
    <location>
        <begin position="376"/>
        <end position="403"/>
    </location>
</feature>
<feature type="region of interest" description="Disordered" evidence="1">
    <location>
        <begin position="814"/>
        <end position="922"/>
    </location>
</feature>
<accession>A0ABR1JMG9</accession>
<reference evidence="2 3" key="1">
    <citation type="submission" date="2024-01" db="EMBL/GenBank/DDBJ databases">
        <title>A draft genome for the cacao thread blight pathogen Marasmiellus scandens.</title>
        <authorList>
            <person name="Baruah I.K."/>
            <person name="Leung J."/>
            <person name="Bukari Y."/>
            <person name="Amoako-Attah I."/>
            <person name="Meinhardt L.W."/>
            <person name="Bailey B.A."/>
            <person name="Cohen S.P."/>
        </authorList>
    </citation>
    <scope>NUCLEOTIDE SEQUENCE [LARGE SCALE GENOMIC DNA]</scope>
    <source>
        <strain evidence="2 3">GH-19</strain>
    </source>
</reference>
<organism evidence="2 3">
    <name type="scientific">Marasmiellus scandens</name>
    <dbReference type="NCBI Taxonomy" id="2682957"/>
    <lineage>
        <taxon>Eukaryota</taxon>
        <taxon>Fungi</taxon>
        <taxon>Dikarya</taxon>
        <taxon>Basidiomycota</taxon>
        <taxon>Agaricomycotina</taxon>
        <taxon>Agaricomycetes</taxon>
        <taxon>Agaricomycetidae</taxon>
        <taxon>Agaricales</taxon>
        <taxon>Marasmiineae</taxon>
        <taxon>Omphalotaceae</taxon>
        <taxon>Marasmiellus</taxon>
    </lineage>
</organism>
<feature type="compositionally biased region" description="Low complexity" evidence="1">
    <location>
        <begin position="466"/>
        <end position="487"/>
    </location>
</feature>
<feature type="compositionally biased region" description="Low complexity" evidence="1">
    <location>
        <begin position="676"/>
        <end position="693"/>
    </location>
</feature>
<comment type="caution">
    <text evidence="2">The sequence shown here is derived from an EMBL/GenBank/DDBJ whole genome shotgun (WGS) entry which is preliminary data.</text>
</comment>
<proteinExistence type="predicted"/>
<evidence type="ECO:0000256" key="1">
    <source>
        <dbReference type="SAM" id="MobiDB-lite"/>
    </source>
</evidence>
<feature type="compositionally biased region" description="Low complexity" evidence="1">
    <location>
        <begin position="877"/>
        <end position="894"/>
    </location>
</feature>
<dbReference type="Proteomes" id="UP001498398">
    <property type="component" value="Unassembled WGS sequence"/>
</dbReference>
<feature type="region of interest" description="Disordered" evidence="1">
    <location>
        <begin position="626"/>
        <end position="655"/>
    </location>
</feature>
<feature type="compositionally biased region" description="Low complexity" evidence="1">
    <location>
        <begin position="35"/>
        <end position="69"/>
    </location>
</feature>
<feature type="compositionally biased region" description="Low complexity" evidence="1">
    <location>
        <begin position="713"/>
        <end position="739"/>
    </location>
</feature>
<gene>
    <name evidence="2" type="ORF">VKT23_008300</name>
</gene>
<evidence type="ECO:0000313" key="2">
    <source>
        <dbReference type="EMBL" id="KAK7461870.1"/>
    </source>
</evidence>
<feature type="region of interest" description="Disordered" evidence="1">
    <location>
        <begin position="235"/>
        <end position="280"/>
    </location>
</feature>